<organism evidence="4 5">
    <name type="scientific">Pseudonocardia alni</name>
    <name type="common">Amycolata alni</name>
    <dbReference type="NCBI Taxonomy" id="33907"/>
    <lineage>
        <taxon>Bacteria</taxon>
        <taxon>Bacillati</taxon>
        <taxon>Actinomycetota</taxon>
        <taxon>Actinomycetes</taxon>
        <taxon>Pseudonocardiales</taxon>
        <taxon>Pseudonocardiaceae</taxon>
        <taxon>Pseudonocardia</taxon>
    </lineage>
</organism>
<gene>
    <name evidence="4" type="ORF">HDA37_003650</name>
</gene>
<name>A0A852WAJ7_PSEA5</name>
<keyword evidence="5" id="KW-1185">Reference proteome</keyword>
<accession>A0A852WAJ7</accession>
<dbReference type="Gene3D" id="3.10.450.40">
    <property type="match status" value="1"/>
</dbReference>
<keyword evidence="2" id="KW-0732">Signal</keyword>
<feature type="compositionally biased region" description="Acidic residues" evidence="1">
    <location>
        <begin position="76"/>
        <end position="87"/>
    </location>
</feature>
<evidence type="ECO:0000256" key="1">
    <source>
        <dbReference type="SAM" id="MobiDB-lite"/>
    </source>
</evidence>
<sequence length="138" mass="14112">MPSTLSLAALAATGLLLVGGGAACASPAEIAVTPAAQSAADTAPAPGAGAAVDRAAAERIAVERAGGGQVVTVEFDGADDDRDDDRDDDSRSDGRDHWEVEVRTADAEHDVDVDAATGEVLDHDVDRNDRTDDDRDDS</sequence>
<protein>
    <recommendedName>
        <fullName evidence="3">PepSY domain-containing protein</fullName>
    </recommendedName>
</protein>
<dbReference type="Proteomes" id="UP000549695">
    <property type="component" value="Unassembled WGS sequence"/>
</dbReference>
<dbReference type="AlphaFoldDB" id="A0A852WAJ7"/>
<dbReference type="GeneID" id="98053357"/>
<dbReference type="InterPro" id="IPR025711">
    <property type="entry name" value="PepSY"/>
</dbReference>
<evidence type="ECO:0000313" key="4">
    <source>
        <dbReference type="EMBL" id="NYG03365.1"/>
    </source>
</evidence>
<feature type="domain" description="PepSY" evidence="3">
    <location>
        <begin position="54"/>
        <end position="123"/>
    </location>
</feature>
<feature type="region of interest" description="Disordered" evidence="1">
    <location>
        <begin position="71"/>
        <end position="138"/>
    </location>
</feature>
<dbReference type="EMBL" id="JACCCZ010000001">
    <property type="protein sequence ID" value="NYG03365.1"/>
    <property type="molecule type" value="Genomic_DNA"/>
</dbReference>
<proteinExistence type="predicted"/>
<feature type="compositionally biased region" description="Basic and acidic residues" evidence="1">
    <location>
        <begin position="120"/>
        <end position="138"/>
    </location>
</feature>
<feature type="chain" id="PRO_5032685622" description="PepSY domain-containing protein" evidence="2">
    <location>
        <begin position="26"/>
        <end position="138"/>
    </location>
</feature>
<dbReference type="RefSeq" id="WP_179761746.1">
    <property type="nucleotide sequence ID" value="NZ_BAAAJZ010000003.1"/>
</dbReference>
<dbReference type="Pfam" id="PF03413">
    <property type="entry name" value="PepSY"/>
    <property type="match status" value="1"/>
</dbReference>
<feature type="compositionally biased region" description="Basic and acidic residues" evidence="1">
    <location>
        <begin position="88"/>
        <end position="112"/>
    </location>
</feature>
<evidence type="ECO:0000256" key="2">
    <source>
        <dbReference type="SAM" id="SignalP"/>
    </source>
</evidence>
<comment type="caution">
    <text evidence="4">The sequence shown here is derived from an EMBL/GenBank/DDBJ whole genome shotgun (WGS) entry which is preliminary data.</text>
</comment>
<reference evidence="4 5" key="1">
    <citation type="submission" date="2020-07" db="EMBL/GenBank/DDBJ databases">
        <title>Sequencing the genomes of 1000 actinobacteria strains.</title>
        <authorList>
            <person name="Klenk H.-P."/>
        </authorList>
    </citation>
    <scope>NUCLEOTIDE SEQUENCE [LARGE SCALE GENOMIC DNA]</scope>
    <source>
        <strain evidence="4 5">DSM 44749</strain>
    </source>
</reference>
<feature type="signal peptide" evidence="2">
    <location>
        <begin position="1"/>
        <end position="25"/>
    </location>
</feature>
<evidence type="ECO:0000259" key="3">
    <source>
        <dbReference type="Pfam" id="PF03413"/>
    </source>
</evidence>
<evidence type="ECO:0000313" key="5">
    <source>
        <dbReference type="Proteomes" id="UP000549695"/>
    </source>
</evidence>